<keyword evidence="1" id="KW-1133">Transmembrane helix</keyword>
<feature type="transmembrane region" description="Helical" evidence="1">
    <location>
        <begin position="12"/>
        <end position="29"/>
    </location>
</feature>
<evidence type="ECO:0000256" key="1">
    <source>
        <dbReference type="SAM" id="Phobius"/>
    </source>
</evidence>
<organism evidence="2 3">
    <name type="scientific">Trichinella spiralis</name>
    <name type="common">Trichina worm</name>
    <dbReference type="NCBI Taxonomy" id="6334"/>
    <lineage>
        <taxon>Eukaryota</taxon>
        <taxon>Metazoa</taxon>
        <taxon>Ecdysozoa</taxon>
        <taxon>Nematoda</taxon>
        <taxon>Enoplea</taxon>
        <taxon>Dorylaimia</taxon>
        <taxon>Trichinellida</taxon>
        <taxon>Trichinellidae</taxon>
        <taxon>Trichinella</taxon>
    </lineage>
</organism>
<evidence type="ECO:0000313" key="3">
    <source>
        <dbReference type="Proteomes" id="UP001558632"/>
    </source>
</evidence>
<accession>A0ABR3KHD0</accession>
<sequence length="165" mass="19403">MNSNIRSEHVLETFGVIVFVLLVMQMPYARKKLNFRKARDLFNIYSDPPLMRSLLIKQNCECFFLNNCWQTNAAGSRGVSGAFFSLKMCCCSKQLSQWWKCSKSTDVGMFSVRCFPSNYFCMKRQRSCNLFLFNFKILSVEMNKIEFVFIGRIELHSINCKYEIR</sequence>
<dbReference type="Proteomes" id="UP001558632">
    <property type="component" value="Unassembled WGS sequence"/>
</dbReference>
<comment type="caution">
    <text evidence="2">The sequence shown here is derived from an EMBL/GenBank/DDBJ whole genome shotgun (WGS) entry which is preliminary data.</text>
</comment>
<keyword evidence="1" id="KW-0812">Transmembrane</keyword>
<evidence type="ECO:0000313" key="2">
    <source>
        <dbReference type="EMBL" id="KAL1238355.1"/>
    </source>
</evidence>
<proteinExistence type="predicted"/>
<keyword evidence="1" id="KW-0472">Membrane</keyword>
<name>A0ABR3KHD0_TRISP</name>
<dbReference type="EMBL" id="JBEUSY010000319">
    <property type="protein sequence ID" value="KAL1238355.1"/>
    <property type="molecule type" value="Genomic_DNA"/>
</dbReference>
<keyword evidence="3" id="KW-1185">Reference proteome</keyword>
<gene>
    <name evidence="2" type="ORF">TSPI_10700</name>
</gene>
<reference evidence="2 3" key="1">
    <citation type="submission" date="2024-07" db="EMBL/GenBank/DDBJ databases">
        <title>Enhanced genomic and transcriptomic resources for Trichinella pseudospiralis and T. spiralis underpin the discovery of pronounced molecular differences between stages and species.</title>
        <authorList>
            <person name="Pasi K.K."/>
            <person name="La Rosa G."/>
            <person name="Gomez-Morales M.A."/>
            <person name="Tosini F."/>
            <person name="Sumanam S."/>
            <person name="Young N.D."/>
            <person name="Chang B.C."/>
            <person name="Robin G.B."/>
        </authorList>
    </citation>
    <scope>NUCLEOTIDE SEQUENCE [LARGE SCALE GENOMIC DNA]</scope>
    <source>
        <strain evidence="2">ISS534</strain>
    </source>
</reference>
<protein>
    <submittedName>
        <fullName evidence="2">Nucleolar protein</fullName>
    </submittedName>
</protein>